<sequence>MGKESNEEIESGANRNGESRRNRPTTEESYGIPDHEDGLLSWAFVREKMAGDETYWVTTTLPDGRPHARPVWGVWVDDTFHCGGGDKTRWMRNLALNPEIVVHRESGTEVVIIEGTAERIEEPKSELAERLDLAYEGKYGIQHGTPFFAVRPETVLAWSDYPGDATRWEFD</sequence>
<evidence type="ECO:0000256" key="1">
    <source>
        <dbReference type="ARBA" id="ARBA00023002"/>
    </source>
</evidence>
<dbReference type="SUPFAM" id="SSF50475">
    <property type="entry name" value="FMN-binding split barrel"/>
    <property type="match status" value="1"/>
</dbReference>
<dbReference type="InterPro" id="IPR011576">
    <property type="entry name" value="Pyridox_Oxase_N"/>
</dbReference>
<dbReference type="PANTHER" id="PTHR35176:SF4">
    <property type="entry name" value="PYRIDOXAMINE 5'-PHOSPHATE OXIDASE-RELATED FMN-BINDING"/>
    <property type="match status" value="1"/>
</dbReference>
<evidence type="ECO:0000259" key="3">
    <source>
        <dbReference type="Pfam" id="PF01243"/>
    </source>
</evidence>
<comment type="caution">
    <text evidence="4">The sequence shown here is derived from an EMBL/GenBank/DDBJ whole genome shotgun (WGS) entry which is preliminary data.</text>
</comment>
<dbReference type="InterPro" id="IPR012349">
    <property type="entry name" value="Split_barrel_FMN-bd"/>
</dbReference>
<dbReference type="EMBL" id="BAABKX010000001">
    <property type="protein sequence ID" value="GAA5044611.1"/>
    <property type="molecule type" value="Genomic_DNA"/>
</dbReference>
<dbReference type="Gene3D" id="2.30.110.10">
    <property type="entry name" value="Electron Transport, Fmn-binding Protein, Chain A"/>
    <property type="match status" value="1"/>
</dbReference>
<evidence type="ECO:0000313" key="4">
    <source>
        <dbReference type="EMBL" id="GAA5044611.1"/>
    </source>
</evidence>
<protein>
    <submittedName>
        <fullName evidence="4">Pyridoxamine 5'-phosphate oxidase family protein</fullName>
    </submittedName>
</protein>
<evidence type="ECO:0000313" key="5">
    <source>
        <dbReference type="Proteomes" id="UP001501729"/>
    </source>
</evidence>
<dbReference type="Proteomes" id="UP001501729">
    <property type="component" value="Unassembled WGS sequence"/>
</dbReference>
<dbReference type="GO" id="GO:0005829">
    <property type="term" value="C:cytosol"/>
    <property type="evidence" value="ECO:0007669"/>
    <property type="project" value="TreeGrafter"/>
</dbReference>
<organism evidence="4 5">
    <name type="scientific">Haladaptatus pallidirubidus</name>
    <dbReference type="NCBI Taxonomy" id="1008152"/>
    <lineage>
        <taxon>Archaea</taxon>
        <taxon>Methanobacteriati</taxon>
        <taxon>Methanobacteriota</taxon>
        <taxon>Stenosarchaea group</taxon>
        <taxon>Halobacteria</taxon>
        <taxon>Halobacteriales</taxon>
        <taxon>Haladaptataceae</taxon>
        <taxon>Haladaptatus</taxon>
    </lineage>
</organism>
<dbReference type="GeneID" id="68611692"/>
<gene>
    <name evidence="4" type="ORF">GCM10025751_11240</name>
</gene>
<dbReference type="GO" id="GO:0016627">
    <property type="term" value="F:oxidoreductase activity, acting on the CH-CH group of donors"/>
    <property type="evidence" value="ECO:0007669"/>
    <property type="project" value="TreeGrafter"/>
</dbReference>
<reference evidence="4 5" key="1">
    <citation type="journal article" date="2019" name="Int. J. Syst. Evol. Microbiol.">
        <title>The Global Catalogue of Microorganisms (GCM) 10K type strain sequencing project: providing services to taxonomists for standard genome sequencing and annotation.</title>
        <authorList>
            <consortium name="The Broad Institute Genomics Platform"/>
            <consortium name="The Broad Institute Genome Sequencing Center for Infectious Disease"/>
            <person name="Wu L."/>
            <person name="Ma J."/>
        </authorList>
    </citation>
    <scope>NUCLEOTIDE SEQUENCE [LARGE SCALE GENOMIC DNA]</scope>
    <source>
        <strain evidence="4 5">JCM 17504</strain>
    </source>
</reference>
<proteinExistence type="predicted"/>
<feature type="compositionally biased region" description="Basic and acidic residues" evidence="2">
    <location>
        <begin position="17"/>
        <end position="26"/>
    </location>
</feature>
<dbReference type="GO" id="GO:0070967">
    <property type="term" value="F:coenzyme F420 binding"/>
    <property type="evidence" value="ECO:0007669"/>
    <property type="project" value="TreeGrafter"/>
</dbReference>
<dbReference type="InterPro" id="IPR052019">
    <property type="entry name" value="F420H2_bilvrd_red/Heme_oxyg"/>
</dbReference>
<dbReference type="AlphaFoldDB" id="A0AAV3UEA7"/>
<accession>A0AAV3UEA7</accession>
<feature type="region of interest" description="Disordered" evidence="2">
    <location>
        <begin position="1"/>
        <end position="34"/>
    </location>
</feature>
<feature type="domain" description="Pyridoxamine 5'-phosphate oxidase N-terminal" evidence="3">
    <location>
        <begin position="46"/>
        <end position="156"/>
    </location>
</feature>
<name>A0AAV3UEA7_9EURY</name>
<evidence type="ECO:0000256" key="2">
    <source>
        <dbReference type="SAM" id="MobiDB-lite"/>
    </source>
</evidence>
<keyword evidence="5" id="KW-1185">Reference proteome</keyword>
<dbReference type="RefSeq" id="WP_227775908.1">
    <property type="nucleotide sequence ID" value="NZ_BAABKX010000001.1"/>
</dbReference>
<keyword evidence="1" id="KW-0560">Oxidoreductase</keyword>
<dbReference type="Pfam" id="PF01243">
    <property type="entry name" value="PNPOx_N"/>
    <property type="match status" value="1"/>
</dbReference>
<dbReference type="PANTHER" id="PTHR35176">
    <property type="entry name" value="HEME OXYGENASE HI_0854-RELATED"/>
    <property type="match status" value="1"/>
</dbReference>